<reference evidence="5 6" key="1">
    <citation type="submission" date="2024-04" db="EMBL/GenBank/DDBJ databases">
        <title>Tritrichomonas musculus Genome.</title>
        <authorList>
            <person name="Alves-Ferreira E."/>
            <person name="Grigg M."/>
            <person name="Lorenzi H."/>
            <person name="Galac M."/>
        </authorList>
    </citation>
    <scope>NUCLEOTIDE SEQUENCE [LARGE SCALE GENOMIC DNA]</scope>
    <source>
        <strain evidence="5 6">EAF2021</strain>
    </source>
</reference>
<feature type="compositionally biased region" description="Basic and acidic residues" evidence="4">
    <location>
        <begin position="894"/>
        <end position="909"/>
    </location>
</feature>
<evidence type="ECO:0000256" key="2">
    <source>
        <dbReference type="ARBA" id="ARBA00022737"/>
    </source>
</evidence>
<evidence type="ECO:0000313" key="5">
    <source>
        <dbReference type="EMBL" id="KAK8894340.1"/>
    </source>
</evidence>
<evidence type="ECO:0008006" key="7">
    <source>
        <dbReference type="Google" id="ProtNLM"/>
    </source>
</evidence>
<dbReference type="Proteomes" id="UP001470230">
    <property type="component" value="Unassembled WGS sequence"/>
</dbReference>
<feature type="region of interest" description="Disordered" evidence="4">
    <location>
        <begin position="979"/>
        <end position="998"/>
    </location>
</feature>
<dbReference type="PROSITE" id="PS51450">
    <property type="entry name" value="LRR"/>
    <property type="match status" value="2"/>
</dbReference>
<protein>
    <recommendedName>
        <fullName evidence="7">IQ calmodulin-binding motif family protein</fullName>
    </recommendedName>
</protein>
<dbReference type="Gene3D" id="1.20.5.190">
    <property type="match status" value="1"/>
</dbReference>
<feature type="region of interest" description="Disordered" evidence="4">
    <location>
        <begin position="1014"/>
        <end position="1050"/>
    </location>
</feature>
<dbReference type="SUPFAM" id="SSF52075">
    <property type="entry name" value="Outer arm dynein light chain 1"/>
    <property type="match status" value="1"/>
</dbReference>
<dbReference type="InterPro" id="IPR000048">
    <property type="entry name" value="IQ_motif_EF-hand-BS"/>
</dbReference>
<feature type="compositionally biased region" description="Polar residues" evidence="4">
    <location>
        <begin position="979"/>
        <end position="991"/>
    </location>
</feature>
<dbReference type="InterPro" id="IPR003591">
    <property type="entry name" value="Leu-rich_rpt_typical-subtyp"/>
</dbReference>
<dbReference type="Pfam" id="PF00612">
    <property type="entry name" value="IQ"/>
    <property type="match status" value="1"/>
</dbReference>
<dbReference type="EMBL" id="JAPFFF010000003">
    <property type="protein sequence ID" value="KAK8894340.1"/>
    <property type="molecule type" value="Genomic_DNA"/>
</dbReference>
<feature type="region of interest" description="Disordered" evidence="4">
    <location>
        <begin position="874"/>
        <end position="909"/>
    </location>
</feature>
<keyword evidence="3" id="KW-0175">Coiled coil</keyword>
<sequence>MEDDEHVLNEDFFYEAADVQNKSTPIEEIKYIGISVQPFTDISLILKAPKLEIVTFRICNFETFPQEFFSLPNLKSLDLSGNAIQILPDKESFSLLPNLRSLNLQDNGISELSEVFKISGAPNIRQLSLSGNVCISQNDSFNLITKEFKKLVVLNDLIITSQHRGFIDNMAVFDSNSCLPSSKTDDFFFLYVKYMHASNNERYVRRSNAEYFCINRVIRRYSAAEKIQSVFRGFMSRMRYTKILHSALNLQSFLKLWYFKRLTAVNRIRSCFLHFRMRQIIKQVRSIRTIQSSWRRKKSREYTAVEVFFYNGSYSIIIPQNNLEKIKNFLKANKLEEPKSIVETPYKLIRTKEAKKVPFPGSPIIYYSCDDSLVARICHNNNIPKNSTIWCSHDHSAMKGRKKVTQYGINYTRQCPFASIPMIKIIVPKKSLKLKKYDTFVKLNYYDREKFAKVIYSILKSDINLTLYPERNLVITAAKITIQSSFRTFIERLKNFRDIKQQAIEKRALSCIRYSLKTQIIHRCVSHISNTIKYYNSLPRSTTFYIPYQYYSSLISMKKKYDVDFGFASDKSLILEKNSPDGFLKKIIPTGRIVFALSDLPSIVNVGVISSKVQSSSFSIPIPMKYVKRYKIMRLTYITPEEAKRRLTLFAWMTNKFDIIMTEREVLEFCCANVIHSCWRGYSYRRRLVHILIQMGSLFDHSKLFKRMNFKGRNQYYFRKLSMLGDSNSKDKGQVLQEPLSSDPIESIHELRHDYRPWERQLKDFRETIHNENKYKTIQPDQIPKNFEKNDRDNDDVENSKEISPSALNIGLKTANDLPEIKTIKIPSKSALNYNRNYNIIGVDTNKGRHSNIENPKLNNNLLYQKTQNFDNKKYLNQNESSSTKTEKNPTISSDKDQAKGTHSDEKDFKIIEVEEKNEDEDDFNNDFDFLKNKKQLSNKFNLSSSNAKKDKFKFLQSHSQLTLPVNYNAILKDENNKYNLKSNRTNNNDKSQSRIIDDPLLSSLDNELDENPRLMAPFFTGSPKRKVRDSKDDESDDSDNNNYNNNHKFLSQNRFKSSKSAFSLYDTSFDIQFFIKEDKPQEDQINDQVSDEMPPLKSTHSSQRTKNIIQELVKIAFSKLSRLHHLGLIIVSSAAVDNSIEKNRQIAIEAREDLEKKRTENDMKKNTLSNETHQRAQIEHSLLLEQIQDQREMAKKERTKRVKEIKDEQKSKRDKYIQSQSFGQNFVNMARVISHKAEMSKKGFYMKNSPIFTKSSSVLSNSLSCGNRKQQMVQRKVVSSLRQSNIETKNALKEFNDELEKQRRRLTLLDKMLLEKKRKKNLDSKTERLNALYEEKRKDKERRKLMKTQKDKNSAYIPPVPVTQVQEDETESAARNIGSYMGANLGILESHLLIDIISSIIQ</sequence>
<dbReference type="InterPro" id="IPR032675">
    <property type="entry name" value="LRR_dom_sf"/>
</dbReference>
<dbReference type="PROSITE" id="PS50096">
    <property type="entry name" value="IQ"/>
    <property type="match status" value="1"/>
</dbReference>
<keyword evidence="6" id="KW-1185">Reference proteome</keyword>
<comment type="caution">
    <text evidence="5">The sequence shown here is derived from an EMBL/GenBank/DDBJ whole genome shotgun (WGS) entry which is preliminary data.</text>
</comment>
<proteinExistence type="predicted"/>
<evidence type="ECO:0000256" key="4">
    <source>
        <dbReference type="SAM" id="MobiDB-lite"/>
    </source>
</evidence>
<organism evidence="5 6">
    <name type="scientific">Tritrichomonas musculus</name>
    <dbReference type="NCBI Taxonomy" id="1915356"/>
    <lineage>
        <taxon>Eukaryota</taxon>
        <taxon>Metamonada</taxon>
        <taxon>Parabasalia</taxon>
        <taxon>Tritrichomonadida</taxon>
        <taxon>Tritrichomonadidae</taxon>
        <taxon>Tritrichomonas</taxon>
    </lineage>
</organism>
<evidence type="ECO:0000256" key="3">
    <source>
        <dbReference type="SAM" id="Coils"/>
    </source>
</evidence>
<keyword evidence="2" id="KW-0677">Repeat</keyword>
<feature type="coiled-coil region" evidence="3">
    <location>
        <begin position="1279"/>
        <end position="1343"/>
    </location>
</feature>
<dbReference type="PANTHER" id="PTHR15454:SF35">
    <property type="entry name" value="NISCHARIN"/>
    <property type="match status" value="1"/>
</dbReference>
<dbReference type="SMART" id="SM00369">
    <property type="entry name" value="LRR_TYP"/>
    <property type="match status" value="2"/>
</dbReference>
<dbReference type="Pfam" id="PF13855">
    <property type="entry name" value="LRR_8"/>
    <property type="match status" value="1"/>
</dbReference>
<evidence type="ECO:0000256" key="1">
    <source>
        <dbReference type="ARBA" id="ARBA00022614"/>
    </source>
</evidence>
<feature type="region of interest" description="Disordered" evidence="4">
    <location>
        <begin position="775"/>
        <end position="803"/>
    </location>
</feature>
<name>A0ABR2KTB9_9EUKA</name>
<evidence type="ECO:0000313" key="6">
    <source>
        <dbReference type="Proteomes" id="UP001470230"/>
    </source>
</evidence>
<dbReference type="PANTHER" id="PTHR15454">
    <property type="entry name" value="NISCHARIN RELATED"/>
    <property type="match status" value="1"/>
</dbReference>
<accession>A0ABR2KTB9</accession>
<gene>
    <name evidence="5" type="ORF">M9Y10_022775</name>
</gene>
<keyword evidence="1" id="KW-0433">Leucine-rich repeat</keyword>
<dbReference type="Gene3D" id="3.80.10.10">
    <property type="entry name" value="Ribonuclease Inhibitor"/>
    <property type="match status" value="1"/>
</dbReference>
<feature type="compositionally biased region" description="Polar residues" evidence="4">
    <location>
        <begin position="874"/>
        <end position="893"/>
    </location>
</feature>
<dbReference type="SMART" id="SM00015">
    <property type="entry name" value="IQ"/>
    <property type="match status" value="3"/>
</dbReference>
<dbReference type="InterPro" id="IPR001611">
    <property type="entry name" value="Leu-rich_rpt"/>
</dbReference>